<dbReference type="Pfam" id="PF13517">
    <property type="entry name" value="FG-GAP_3"/>
    <property type="match status" value="1"/>
</dbReference>
<evidence type="ECO:0000313" key="2">
    <source>
        <dbReference type="EMBL" id="MDT0594941.1"/>
    </source>
</evidence>
<sequence>MGERKLGWLGLVVVLYGTLLGPNEVAAGVEDIAVVQVIEEDVLVRGRTAYYTYRLQINNPDVPLTDVTGVVSSTDRSIRVTKRNLNFGDAATNILVSSTDTFTIRVSSRISPNLSLLNYVFSGEELIVNDDTTPPTISAQLSTQANQNGWHNAPVKVSFICADDVSIASCSDDVLIDSDGANQVIIGTAVDTSGNSSQAQVTINLDTQAPNIVANLAPSTDTPPSDNSSLLQKVRLNTLSEPSAEIAVSEVEQGQVTFLTDYASDANGQGQVANINLELGDNEFEITATDIADNQDELALTLERLQCQANISSKPFYIESFPLTNSDLSELDPTNAAFSGAYHQFRADAGDAILVVPGFINDDVLLDWVFVDGGEASVQVLINDGSSVFSAASLFTSGFMTPTTAILANLVDSEALDLAIGHSDGSVAIYAGLGDGSFASQATEVFFQASAIVEITLGDFNQDGFSDLLVLDDSNLNLYTRNDNSSIQSVITNGEFSNGLSGWMANATGHNASGQKSQEAGRVTRSANGAQLFENESFLVSLYQKFTPSADYSQLQFTLSSILLEQSEGAIPDVLEVSLLDANNQSLVDTVNASASSFLNIAADGSVNVANGVNYNNGQVSVDISGVQGEAILYFDLIGQPPGGGATYVVSAVDAGDTMIVDNSYLSSVINNGLSNAGGTVFCDAISSAPPILVANSNNTEVLIFQADNNGSFILTETLAQGGQ</sequence>
<name>A0ABU2ZRR7_9ALTE</name>
<comment type="caution">
    <text evidence="2">The sequence shown here is derived from an EMBL/GenBank/DDBJ whole genome shotgun (WGS) entry which is preliminary data.</text>
</comment>
<accession>A0ABU2ZRR7</accession>
<keyword evidence="1" id="KW-0732">Signal</keyword>
<evidence type="ECO:0000313" key="3">
    <source>
        <dbReference type="Proteomes" id="UP001253545"/>
    </source>
</evidence>
<dbReference type="SUPFAM" id="SSF69318">
    <property type="entry name" value="Integrin alpha N-terminal domain"/>
    <property type="match status" value="1"/>
</dbReference>
<reference evidence="2 3" key="1">
    <citation type="submission" date="2023-09" db="EMBL/GenBank/DDBJ databases">
        <authorList>
            <person name="Rey-Velasco X."/>
        </authorList>
    </citation>
    <scope>NUCLEOTIDE SEQUENCE [LARGE SCALE GENOMIC DNA]</scope>
    <source>
        <strain evidence="2 3">P117</strain>
    </source>
</reference>
<dbReference type="Proteomes" id="UP001253545">
    <property type="component" value="Unassembled WGS sequence"/>
</dbReference>
<evidence type="ECO:0000256" key="1">
    <source>
        <dbReference type="ARBA" id="ARBA00022729"/>
    </source>
</evidence>
<keyword evidence="3" id="KW-1185">Reference proteome</keyword>
<proteinExistence type="predicted"/>
<dbReference type="InterPro" id="IPR028994">
    <property type="entry name" value="Integrin_alpha_N"/>
</dbReference>
<dbReference type="InterPro" id="IPR013517">
    <property type="entry name" value="FG-GAP"/>
</dbReference>
<organism evidence="2 3">
    <name type="scientific">Glaciecola petra</name>
    <dbReference type="NCBI Taxonomy" id="3075602"/>
    <lineage>
        <taxon>Bacteria</taxon>
        <taxon>Pseudomonadati</taxon>
        <taxon>Pseudomonadota</taxon>
        <taxon>Gammaproteobacteria</taxon>
        <taxon>Alteromonadales</taxon>
        <taxon>Alteromonadaceae</taxon>
        <taxon>Glaciecola</taxon>
    </lineage>
</organism>
<dbReference type="RefSeq" id="WP_311368461.1">
    <property type="nucleotide sequence ID" value="NZ_JAVRHX010000002.1"/>
</dbReference>
<gene>
    <name evidence="2" type="ORF">RM552_08825</name>
</gene>
<protein>
    <submittedName>
        <fullName evidence="2">VCBS repeat-containing protein</fullName>
    </submittedName>
</protein>
<dbReference type="EMBL" id="JAVRHX010000002">
    <property type="protein sequence ID" value="MDT0594941.1"/>
    <property type="molecule type" value="Genomic_DNA"/>
</dbReference>